<protein>
    <recommendedName>
        <fullName evidence="8">Lipase maturation factor</fullName>
    </recommendedName>
</protein>
<feature type="domain" description="Lipase maturation factor 1/2 C-terminal" evidence="10">
    <location>
        <begin position="383"/>
        <end position="517"/>
    </location>
</feature>
<dbReference type="Pfam" id="PF06762">
    <property type="entry name" value="LMF1"/>
    <property type="match status" value="1"/>
</dbReference>
<dbReference type="EMBL" id="OB663084">
    <property type="protein sequence ID" value="CAD7230947.1"/>
    <property type="molecule type" value="Genomic_DNA"/>
</dbReference>
<dbReference type="AlphaFoldDB" id="A0A7R8WFW4"/>
<dbReference type="InterPro" id="IPR057434">
    <property type="entry name" value="LMF1/2_N"/>
</dbReference>
<evidence type="ECO:0000256" key="4">
    <source>
        <dbReference type="ARBA" id="ARBA00022824"/>
    </source>
</evidence>
<feature type="transmembrane region" description="Helical" evidence="8">
    <location>
        <begin position="330"/>
        <end position="349"/>
    </location>
</feature>
<comment type="function">
    <text evidence="8">Involved in the maturation of specific proteins in the endoplasmic reticulum.</text>
</comment>
<reference evidence="11" key="1">
    <citation type="submission" date="2020-11" db="EMBL/GenBank/DDBJ databases">
        <authorList>
            <person name="Tran Van P."/>
        </authorList>
    </citation>
    <scope>NUCLEOTIDE SEQUENCE</scope>
</reference>
<feature type="transmembrane region" description="Helical" evidence="8">
    <location>
        <begin position="251"/>
        <end position="270"/>
    </location>
</feature>
<dbReference type="Pfam" id="PF25179">
    <property type="entry name" value="LMF1_C"/>
    <property type="match status" value="1"/>
</dbReference>
<organism evidence="11">
    <name type="scientific">Cyprideis torosa</name>
    <dbReference type="NCBI Taxonomy" id="163714"/>
    <lineage>
        <taxon>Eukaryota</taxon>
        <taxon>Metazoa</taxon>
        <taxon>Ecdysozoa</taxon>
        <taxon>Arthropoda</taxon>
        <taxon>Crustacea</taxon>
        <taxon>Oligostraca</taxon>
        <taxon>Ostracoda</taxon>
        <taxon>Podocopa</taxon>
        <taxon>Podocopida</taxon>
        <taxon>Cytherocopina</taxon>
        <taxon>Cytheroidea</taxon>
        <taxon>Cytherideidae</taxon>
        <taxon>Cyprideis</taxon>
    </lineage>
</organism>
<evidence type="ECO:0000256" key="3">
    <source>
        <dbReference type="ARBA" id="ARBA00022692"/>
    </source>
</evidence>
<evidence type="ECO:0000256" key="8">
    <source>
        <dbReference type="RuleBase" id="RU361229"/>
    </source>
</evidence>
<dbReference type="InterPro" id="IPR009613">
    <property type="entry name" value="LMF"/>
</dbReference>
<keyword evidence="7" id="KW-0325">Glycoprotein</keyword>
<sequence length="588" mass="67320">MQSSQLRGVIVRALCLIYMFAFASLYWQLPGLYGTNGILPARRELVCENMSLSNCFWNQPTLLWFVNSLHLNVDTGMEILALLGTALAFLGFVFPSTFSSSPVMILLYMFYLSLYQWLLFRLMFQSGVVKLTSKCPTWWGLTALDYHYESQCLPTPLAWYAHRWIPAWVQKLSVSATFVIEIIIPFFFFIPLASFKRFAFWSQILLQVLIIATGNYNFFNLLTIVLCLSLLESKTSRKESPLLISLIQRLLSLLPLAIIGYFSVTYLSVAFKDGIVQTKLAFTSQELEDFIHAAVPVSIVVVAVFGTLRLMGSLRQAWSSDQNASTLEKFIKTCVTGIFVFLAVVLFGASCVPYTAQMDRVTYLNLMTPFHQWHRALDPFHATSSYGLFRRMTGVGGRPELVVEGLSKQGQWHTIDFLYKPTDLKTPPMYCAPHQPRLDWQMWFAALGDYTHNPWLISFLYRLLEGRPEVVKLLDEDRYPFSVEPPVQIKVSQFRYHYSDNNVKDGSWWKREGATNYLQPISLKTENVVEFLKENKFIGVKETKEKVHPLLRDSLGKIRTFAETFPGHIFVHGLTLTAVVIALSKSRH</sequence>
<keyword evidence="6 8" id="KW-0472">Membrane</keyword>
<feature type="transmembrane region" description="Helical" evidence="8">
    <location>
        <begin position="172"/>
        <end position="192"/>
    </location>
</feature>
<feature type="transmembrane region" description="Helical" evidence="8">
    <location>
        <begin position="9"/>
        <end position="29"/>
    </location>
</feature>
<comment type="subcellular location">
    <subcellularLocation>
        <location evidence="1 8">Endoplasmic reticulum membrane</location>
        <topology evidence="1 8">Multi-pass membrane protein</topology>
    </subcellularLocation>
</comment>
<dbReference type="OrthoDB" id="434126at2759"/>
<evidence type="ECO:0000256" key="6">
    <source>
        <dbReference type="ARBA" id="ARBA00023136"/>
    </source>
</evidence>
<name>A0A7R8WFW4_9CRUS</name>
<feature type="domain" description="Lipase maturation factor 1/2 N-terminal" evidence="9">
    <location>
        <begin position="106"/>
        <end position="235"/>
    </location>
</feature>
<keyword evidence="4 8" id="KW-0256">Endoplasmic reticulum</keyword>
<feature type="transmembrane region" description="Helical" evidence="8">
    <location>
        <begin position="204"/>
        <end position="231"/>
    </location>
</feature>
<dbReference type="PANTHER" id="PTHR14463">
    <property type="entry name" value="LIPASE MATURATION FACTOR"/>
    <property type="match status" value="1"/>
</dbReference>
<evidence type="ECO:0000259" key="10">
    <source>
        <dbReference type="Pfam" id="PF25179"/>
    </source>
</evidence>
<dbReference type="InterPro" id="IPR057433">
    <property type="entry name" value="LMF1/2_C"/>
</dbReference>
<evidence type="ECO:0000256" key="1">
    <source>
        <dbReference type="ARBA" id="ARBA00004477"/>
    </source>
</evidence>
<feature type="transmembrane region" description="Helical" evidence="8">
    <location>
        <begin position="290"/>
        <end position="310"/>
    </location>
</feature>
<evidence type="ECO:0000259" key="9">
    <source>
        <dbReference type="Pfam" id="PF06762"/>
    </source>
</evidence>
<evidence type="ECO:0000256" key="2">
    <source>
        <dbReference type="ARBA" id="ARBA00005512"/>
    </source>
</evidence>
<dbReference type="GO" id="GO:0051604">
    <property type="term" value="P:protein maturation"/>
    <property type="evidence" value="ECO:0007669"/>
    <property type="project" value="InterPro"/>
</dbReference>
<comment type="similarity">
    <text evidence="2 8">Belongs to the lipase maturation factor family.</text>
</comment>
<evidence type="ECO:0000256" key="5">
    <source>
        <dbReference type="ARBA" id="ARBA00022989"/>
    </source>
</evidence>
<keyword evidence="5 8" id="KW-1133">Transmembrane helix</keyword>
<proteinExistence type="inferred from homology"/>
<gene>
    <name evidence="11" type="ORF">CTOB1V02_LOCUS8802</name>
</gene>
<dbReference type="PANTHER" id="PTHR14463:SF5">
    <property type="entry name" value="LIPASE MATURATION FACTOR 2"/>
    <property type="match status" value="1"/>
</dbReference>
<feature type="transmembrane region" description="Helical" evidence="8">
    <location>
        <begin position="79"/>
        <end position="98"/>
    </location>
</feature>
<dbReference type="GO" id="GO:0005789">
    <property type="term" value="C:endoplasmic reticulum membrane"/>
    <property type="evidence" value="ECO:0007669"/>
    <property type="project" value="UniProtKB-SubCell"/>
</dbReference>
<accession>A0A7R8WFW4</accession>
<keyword evidence="3 8" id="KW-0812">Transmembrane</keyword>
<feature type="transmembrane region" description="Helical" evidence="8">
    <location>
        <begin position="104"/>
        <end position="124"/>
    </location>
</feature>
<evidence type="ECO:0000313" key="11">
    <source>
        <dbReference type="EMBL" id="CAD7230947.1"/>
    </source>
</evidence>
<evidence type="ECO:0000256" key="7">
    <source>
        <dbReference type="ARBA" id="ARBA00023180"/>
    </source>
</evidence>